<dbReference type="Gene3D" id="3.40.50.10540">
    <property type="entry name" value="Crotonobetainyl-coa:carnitine coa-transferase, domain 1"/>
    <property type="match status" value="1"/>
</dbReference>
<dbReference type="InterPro" id="IPR003673">
    <property type="entry name" value="CoA-Trfase_fam_III"/>
</dbReference>
<dbReference type="Proteomes" id="UP000006346">
    <property type="component" value="Chromosome"/>
</dbReference>
<comment type="similarity">
    <text evidence="1">Belongs to the CoA-transferase III family.</text>
</comment>
<evidence type="ECO:0000256" key="1">
    <source>
        <dbReference type="ARBA" id="ARBA00008383"/>
    </source>
</evidence>
<dbReference type="OrthoDB" id="9797653at2"/>
<keyword evidence="4" id="KW-1185">Reference proteome</keyword>
<dbReference type="eggNOG" id="COG1804">
    <property type="taxonomic scope" value="Bacteria"/>
</dbReference>
<dbReference type="InterPro" id="IPR044855">
    <property type="entry name" value="CoA-Trfase_III_dom3_sf"/>
</dbReference>
<evidence type="ECO:0000313" key="4">
    <source>
        <dbReference type="Proteomes" id="UP000006346"/>
    </source>
</evidence>
<dbReference type="STRING" id="768706.Desor_3066"/>
<dbReference type="Gene3D" id="3.30.1540.10">
    <property type="entry name" value="formyl-coa transferase, domain 3"/>
    <property type="match status" value="1"/>
</dbReference>
<accession>G7WID8</accession>
<proteinExistence type="inferred from homology"/>
<dbReference type="HOGENOM" id="CLU_033975_2_0_9"/>
<dbReference type="PANTHER" id="PTHR48228">
    <property type="entry name" value="SUCCINYL-COA--D-CITRAMALATE COA-TRANSFERASE"/>
    <property type="match status" value="1"/>
</dbReference>
<evidence type="ECO:0000313" key="3">
    <source>
        <dbReference type="EMBL" id="AET68586.1"/>
    </source>
</evidence>
<dbReference type="KEGG" id="dor:Desor_3066"/>
<dbReference type="PANTHER" id="PTHR48228:SF6">
    <property type="entry name" value="L-CARNITINE COA-TRANSFERASE"/>
    <property type="match status" value="1"/>
</dbReference>
<reference evidence="4" key="1">
    <citation type="submission" date="2011-11" db="EMBL/GenBank/DDBJ databases">
        <title>Complete sequence of Desulfosporosinus orientis DSM 765.</title>
        <authorList>
            <person name="Lucas S."/>
            <person name="Han J."/>
            <person name="Lapidus A."/>
            <person name="Cheng J.-F."/>
            <person name="Goodwin L."/>
            <person name="Pitluck S."/>
            <person name="Peters L."/>
            <person name="Ovchinnikova G."/>
            <person name="Teshima H."/>
            <person name="Detter J.C."/>
            <person name="Han C."/>
            <person name="Tapia R."/>
            <person name="Land M."/>
            <person name="Hauser L."/>
            <person name="Kyrpides N."/>
            <person name="Ivanova N."/>
            <person name="Pagani I."/>
            <person name="Pester M."/>
            <person name="Spring S."/>
            <person name="Ollivier B."/>
            <person name="Rattei T."/>
            <person name="Klenk H.-P."/>
            <person name="Wagner M."/>
            <person name="Loy A."/>
            <person name="Woyke T."/>
        </authorList>
    </citation>
    <scope>NUCLEOTIDE SEQUENCE [LARGE SCALE GENOMIC DNA]</scope>
    <source>
        <strain evidence="4">ATCC 19365 / DSM 765 / NCIMB 8382 / VKM B-1628</strain>
    </source>
</reference>
<gene>
    <name evidence="3" type="ordered locus">Desor_3066</name>
</gene>
<dbReference type="Pfam" id="PF02515">
    <property type="entry name" value="CoA_transf_3"/>
    <property type="match status" value="1"/>
</dbReference>
<dbReference type="AlphaFoldDB" id="G7WID8"/>
<dbReference type="GO" id="GO:0016740">
    <property type="term" value="F:transferase activity"/>
    <property type="evidence" value="ECO:0007669"/>
    <property type="project" value="UniProtKB-KW"/>
</dbReference>
<dbReference type="RefSeq" id="WP_014185394.1">
    <property type="nucleotide sequence ID" value="NC_016584.1"/>
</dbReference>
<name>G7WID8_DESOD</name>
<dbReference type="SUPFAM" id="SSF89796">
    <property type="entry name" value="CoA-transferase family III (CaiB/BaiF)"/>
    <property type="match status" value="1"/>
</dbReference>
<dbReference type="InterPro" id="IPR050509">
    <property type="entry name" value="CoA-transferase_III"/>
</dbReference>
<dbReference type="PATRIC" id="fig|768706.3.peg.3083"/>
<organism evidence="3 4">
    <name type="scientific">Desulfosporosinus orientis (strain ATCC 19365 / DSM 765 / NCIMB 8382 / VKM B-1628 / Singapore I)</name>
    <name type="common">Desulfotomaculum orientis</name>
    <dbReference type="NCBI Taxonomy" id="768706"/>
    <lineage>
        <taxon>Bacteria</taxon>
        <taxon>Bacillati</taxon>
        <taxon>Bacillota</taxon>
        <taxon>Clostridia</taxon>
        <taxon>Eubacteriales</taxon>
        <taxon>Desulfitobacteriaceae</taxon>
        <taxon>Desulfosporosinus</taxon>
    </lineage>
</organism>
<protein>
    <submittedName>
        <fullName evidence="3">Putative acyl-CoA transferase/carnitine dehydratase</fullName>
    </submittedName>
</protein>
<reference evidence="3 4" key="2">
    <citation type="journal article" date="2012" name="J. Bacteriol.">
        <title>Complete genome sequences of Desulfosporosinus orientis DSM765T, Desulfosporosinus youngiae DSM17734T, Desulfosporosinus meridiei DSM13257T, and Desulfosporosinus acidiphilus DSM22704T.</title>
        <authorList>
            <person name="Pester M."/>
            <person name="Brambilla E."/>
            <person name="Alazard D."/>
            <person name="Rattei T."/>
            <person name="Weinmaier T."/>
            <person name="Han J."/>
            <person name="Lucas S."/>
            <person name="Lapidus A."/>
            <person name="Cheng J.F."/>
            <person name="Goodwin L."/>
            <person name="Pitluck S."/>
            <person name="Peters L."/>
            <person name="Ovchinnikova G."/>
            <person name="Teshima H."/>
            <person name="Detter J.C."/>
            <person name="Han C.S."/>
            <person name="Tapia R."/>
            <person name="Land M.L."/>
            <person name="Hauser L."/>
            <person name="Kyrpides N.C."/>
            <person name="Ivanova N.N."/>
            <person name="Pagani I."/>
            <person name="Huntmann M."/>
            <person name="Wei C.L."/>
            <person name="Davenport K.W."/>
            <person name="Daligault H."/>
            <person name="Chain P.S."/>
            <person name="Chen A."/>
            <person name="Mavromatis K."/>
            <person name="Markowitz V."/>
            <person name="Szeto E."/>
            <person name="Mikhailova N."/>
            <person name="Pati A."/>
            <person name="Wagner M."/>
            <person name="Woyke T."/>
            <person name="Ollivier B."/>
            <person name="Klenk H.P."/>
            <person name="Spring S."/>
            <person name="Loy A."/>
        </authorList>
    </citation>
    <scope>NUCLEOTIDE SEQUENCE [LARGE SCALE GENOMIC DNA]</scope>
    <source>
        <strain evidence="4">ATCC 19365 / DSM 765 / NCIMB 8382 / VKM B-1628</strain>
    </source>
</reference>
<sequence>MNRWERLEKVPAPVFTPKFGPLSRIRVLLNGTIVAGPFCATMFGDFGAEVIALERPTMPDPYRFQVPQVMGDNGQNISCAWIQNSRNKLDVALETNMKIPESKEIFLSLIKQVDVWIENMVWIEKLGITDEMLWKVNPKLVIAHISGFGRPAFGGIDKEMNRASYDPIGQAESGYSLLQGYPDRAPTYATQYIGDYVVALMAFSGILMALRVVEETGKGQIVEVAQAESMMRIMDDNWTAWANRGFLKQRFGTKIPFFQPGNTWKCKDGKYITIGAYGEIAYNRIMETLGLSLEEFPYRKAALGIEAVNSELGQKLHDRFSEYFVTHTAQEASDLLNSNRIGAAVLKTCEEVYNDLHWQQRNNWVKYTDLTTGKEVEAFGLHPKMSETPGHVWRGAPDLGQDTDVVLNRLLGYSEIEIAAFKEKGVVK</sequence>
<keyword evidence="2 3" id="KW-0808">Transferase</keyword>
<dbReference type="InterPro" id="IPR023606">
    <property type="entry name" value="CoA-Trfase_III_dom_1_sf"/>
</dbReference>
<dbReference type="EMBL" id="CP003108">
    <property type="protein sequence ID" value="AET68586.1"/>
    <property type="molecule type" value="Genomic_DNA"/>
</dbReference>
<evidence type="ECO:0000256" key="2">
    <source>
        <dbReference type="ARBA" id="ARBA00022679"/>
    </source>
</evidence>